<evidence type="ECO:0000313" key="4">
    <source>
        <dbReference type="Proteomes" id="UP000324705"/>
    </source>
</evidence>
<dbReference type="AlphaFoldDB" id="A0A9R0TRJ9"/>
<organism evidence="3 4">
    <name type="scientific">Triticum turgidum subsp. durum</name>
    <name type="common">Durum wheat</name>
    <name type="synonym">Triticum durum</name>
    <dbReference type="NCBI Taxonomy" id="4567"/>
    <lineage>
        <taxon>Eukaryota</taxon>
        <taxon>Viridiplantae</taxon>
        <taxon>Streptophyta</taxon>
        <taxon>Embryophyta</taxon>
        <taxon>Tracheophyta</taxon>
        <taxon>Spermatophyta</taxon>
        <taxon>Magnoliopsida</taxon>
        <taxon>Liliopsida</taxon>
        <taxon>Poales</taxon>
        <taxon>Poaceae</taxon>
        <taxon>BOP clade</taxon>
        <taxon>Pooideae</taxon>
        <taxon>Triticodae</taxon>
        <taxon>Triticeae</taxon>
        <taxon>Triticinae</taxon>
        <taxon>Triticum</taxon>
    </lineage>
</organism>
<name>A0A9R0TRJ9_TRITD</name>
<sequence>MATAATAGAEGRHAVFFPFPAQGHVKAALGLAQLLHRCHGFQVTFVHTAEHNRRRLLRSRGLGALAGVSGFRFAAVPNGLPPSEADASQDMGALLSTTEVLVPHLRSLVAGLLPPVSCVISDVEHVLYGSREMGTPCVTFFTTSAFAFMASQQL</sequence>
<dbReference type="PANTHER" id="PTHR11926:SF1498">
    <property type="entry name" value="GLYCOSYLTRANSFERASE"/>
    <property type="match status" value="1"/>
</dbReference>
<comment type="similarity">
    <text evidence="1">Belongs to the UDP-glycosyltransferase family.</text>
</comment>
<dbReference type="Pfam" id="PF26168">
    <property type="entry name" value="Glyco_transf_N"/>
    <property type="match status" value="1"/>
</dbReference>
<dbReference type="GO" id="GO:0080043">
    <property type="term" value="F:quercetin 3-O-glucosyltransferase activity"/>
    <property type="evidence" value="ECO:0007669"/>
    <property type="project" value="TreeGrafter"/>
</dbReference>
<feature type="domain" description="Glycosyltransferase N-terminal" evidence="2">
    <location>
        <begin position="15"/>
        <end position="117"/>
    </location>
</feature>
<dbReference type="Gramene" id="TRITD5Av1G154900.1">
    <property type="protein sequence ID" value="TRITD5Av1G154900.1"/>
    <property type="gene ID" value="TRITD5Av1G154900"/>
</dbReference>
<dbReference type="GO" id="GO:0080044">
    <property type="term" value="F:quercetin 7-O-glucosyltransferase activity"/>
    <property type="evidence" value="ECO:0007669"/>
    <property type="project" value="TreeGrafter"/>
</dbReference>
<accession>A0A9R0TRJ9</accession>
<dbReference type="PANTHER" id="PTHR11926">
    <property type="entry name" value="GLUCOSYL/GLUCURONOSYL TRANSFERASES"/>
    <property type="match status" value="1"/>
</dbReference>
<keyword evidence="4" id="KW-1185">Reference proteome</keyword>
<evidence type="ECO:0000313" key="3">
    <source>
        <dbReference type="EMBL" id="VAI18658.1"/>
    </source>
</evidence>
<dbReference type="Gene3D" id="3.40.50.2000">
    <property type="entry name" value="Glycogen Phosphorylase B"/>
    <property type="match status" value="1"/>
</dbReference>
<gene>
    <name evidence="3" type="ORF">TRITD_5Av1G154900</name>
</gene>
<dbReference type="EMBL" id="LT934119">
    <property type="protein sequence ID" value="VAI18658.1"/>
    <property type="molecule type" value="Genomic_DNA"/>
</dbReference>
<dbReference type="InterPro" id="IPR058980">
    <property type="entry name" value="Glyco_transf_N"/>
</dbReference>
<evidence type="ECO:0000259" key="2">
    <source>
        <dbReference type="Pfam" id="PF26168"/>
    </source>
</evidence>
<dbReference type="SUPFAM" id="SSF53756">
    <property type="entry name" value="UDP-Glycosyltransferase/glycogen phosphorylase"/>
    <property type="match status" value="1"/>
</dbReference>
<dbReference type="OMA" id="DWIHERM"/>
<protein>
    <recommendedName>
        <fullName evidence="2">Glycosyltransferase N-terminal domain-containing protein</fullName>
    </recommendedName>
</protein>
<dbReference type="Proteomes" id="UP000324705">
    <property type="component" value="Chromosome 5A"/>
</dbReference>
<evidence type="ECO:0000256" key="1">
    <source>
        <dbReference type="ARBA" id="ARBA00009995"/>
    </source>
</evidence>
<reference evidence="3 4" key="1">
    <citation type="submission" date="2017-09" db="EMBL/GenBank/DDBJ databases">
        <authorList>
            <consortium name="International Durum Wheat Genome Sequencing Consortium (IDWGSC)"/>
            <person name="Milanesi L."/>
        </authorList>
    </citation>
    <scope>NUCLEOTIDE SEQUENCE [LARGE SCALE GENOMIC DNA]</scope>
    <source>
        <strain evidence="4">cv. Svevo</strain>
    </source>
</reference>
<proteinExistence type="inferred from homology"/>